<keyword evidence="1" id="KW-0812">Transmembrane</keyword>
<keyword evidence="1" id="KW-1133">Transmembrane helix</keyword>
<organism evidence="2 3">
    <name type="scientific">Microlunatus panaciterrae</name>
    <dbReference type="NCBI Taxonomy" id="400768"/>
    <lineage>
        <taxon>Bacteria</taxon>
        <taxon>Bacillati</taxon>
        <taxon>Actinomycetota</taxon>
        <taxon>Actinomycetes</taxon>
        <taxon>Propionibacteriales</taxon>
        <taxon>Propionibacteriaceae</taxon>
        <taxon>Microlunatus</taxon>
    </lineage>
</organism>
<evidence type="ECO:0000313" key="2">
    <source>
        <dbReference type="EMBL" id="MBM7797326.1"/>
    </source>
</evidence>
<evidence type="ECO:0000313" key="3">
    <source>
        <dbReference type="Proteomes" id="UP000704762"/>
    </source>
</evidence>
<dbReference type="GO" id="GO:0008233">
    <property type="term" value="F:peptidase activity"/>
    <property type="evidence" value="ECO:0007669"/>
    <property type="project" value="UniProtKB-KW"/>
</dbReference>
<gene>
    <name evidence="2" type="ORF">JOE57_000247</name>
</gene>
<sequence length="74" mass="7585">MIKKPLLAGLGGLAVLIGLLWIGQGAGLIGGSFMTGSNTWLVIGIVALVVGLLVVLLSTRGRSWRDPNGPPGQH</sequence>
<protein>
    <submittedName>
        <fullName evidence="2">Membrane protein implicated in regulation of membrane protease activity</fullName>
    </submittedName>
</protein>
<keyword evidence="2" id="KW-0378">Hydrolase</keyword>
<feature type="transmembrane region" description="Helical" evidence="1">
    <location>
        <begin position="41"/>
        <end position="59"/>
    </location>
</feature>
<reference evidence="2 3" key="1">
    <citation type="submission" date="2021-01" db="EMBL/GenBank/DDBJ databases">
        <title>Sequencing the genomes of 1000 actinobacteria strains.</title>
        <authorList>
            <person name="Klenk H.-P."/>
        </authorList>
    </citation>
    <scope>NUCLEOTIDE SEQUENCE [LARGE SCALE GENOMIC DNA]</scope>
    <source>
        <strain evidence="2 3">DSM 18662</strain>
    </source>
</reference>
<comment type="caution">
    <text evidence="2">The sequence shown here is derived from an EMBL/GenBank/DDBJ whole genome shotgun (WGS) entry which is preliminary data.</text>
</comment>
<name>A0ABS2RGK8_9ACTN</name>
<keyword evidence="1" id="KW-0472">Membrane</keyword>
<dbReference type="Proteomes" id="UP000704762">
    <property type="component" value="Unassembled WGS sequence"/>
</dbReference>
<dbReference type="GO" id="GO:0006508">
    <property type="term" value="P:proteolysis"/>
    <property type="evidence" value="ECO:0007669"/>
    <property type="project" value="UniProtKB-KW"/>
</dbReference>
<keyword evidence="2" id="KW-0645">Protease</keyword>
<proteinExistence type="predicted"/>
<evidence type="ECO:0000256" key="1">
    <source>
        <dbReference type="SAM" id="Phobius"/>
    </source>
</evidence>
<dbReference type="EMBL" id="JAFBCF010000001">
    <property type="protein sequence ID" value="MBM7797326.1"/>
    <property type="molecule type" value="Genomic_DNA"/>
</dbReference>
<accession>A0ABS2RGK8</accession>
<dbReference type="RefSeq" id="WP_204916036.1">
    <property type="nucleotide sequence ID" value="NZ_BAAAQP010000003.1"/>
</dbReference>
<keyword evidence="3" id="KW-1185">Reference proteome</keyword>